<keyword evidence="2" id="KW-1185">Reference proteome</keyword>
<organism evidence="1 2">
    <name type="scientific">Sediminitomix flava</name>
    <dbReference type="NCBI Taxonomy" id="379075"/>
    <lineage>
        <taxon>Bacteria</taxon>
        <taxon>Pseudomonadati</taxon>
        <taxon>Bacteroidota</taxon>
        <taxon>Cytophagia</taxon>
        <taxon>Cytophagales</taxon>
        <taxon>Flammeovirgaceae</taxon>
        <taxon>Sediminitomix</taxon>
    </lineage>
</organism>
<dbReference type="AlphaFoldDB" id="A0A315ZH98"/>
<proteinExistence type="predicted"/>
<dbReference type="EMBL" id="QGDO01000001">
    <property type="protein sequence ID" value="PWJ44891.1"/>
    <property type="molecule type" value="Genomic_DNA"/>
</dbReference>
<dbReference type="Proteomes" id="UP000245535">
    <property type="component" value="Unassembled WGS sequence"/>
</dbReference>
<evidence type="ECO:0000313" key="2">
    <source>
        <dbReference type="Proteomes" id="UP000245535"/>
    </source>
</evidence>
<name>A0A315ZH98_SEDFL</name>
<comment type="caution">
    <text evidence="1">The sequence shown here is derived from an EMBL/GenBank/DDBJ whole genome shotgun (WGS) entry which is preliminary data.</text>
</comment>
<protein>
    <submittedName>
        <fullName evidence="1">Uncharacterized protein</fullName>
    </submittedName>
</protein>
<reference evidence="1 2" key="1">
    <citation type="submission" date="2018-03" db="EMBL/GenBank/DDBJ databases">
        <title>Genomic Encyclopedia of Archaeal and Bacterial Type Strains, Phase II (KMG-II): from individual species to whole genera.</title>
        <authorList>
            <person name="Goeker M."/>
        </authorList>
    </citation>
    <scope>NUCLEOTIDE SEQUENCE [LARGE SCALE GENOMIC DNA]</scope>
    <source>
        <strain evidence="1 2">DSM 28229</strain>
    </source>
</reference>
<evidence type="ECO:0000313" key="1">
    <source>
        <dbReference type="EMBL" id="PWJ44891.1"/>
    </source>
</evidence>
<sequence>MEIKNENDGENLKGVIHLLEKGIKKTSDSEVSFNFLVSNPKN</sequence>
<gene>
    <name evidence="1" type="ORF">BC781_1011280</name>
</gene>
<accession>A0A315ZH98</accession>